<dbReference type="Proteomes" id="UP001152876">
    <property type="component" value="Unassembled WGS sequence"/>
</dbReference>
<comment type="catalytic activity">
    <reaction evidence="4">
        <text>L-threonyl-[protein] + acetyl-CoA = O-acetyl-L-threonyl-[protein] + CoA</text>
        <dbReference type="Rhea" id="RHEA:65340"/>
        <dbReference type="Rhea" id="RHEA-COMP:11060"/>
        <dbReference type="Rhea" id="RHEA-COMP:16780"/>
        <dbReference type="ChEBI" id="CHEBI:30013"/>
        <dbReference type="ChEBI" id="CHEBI:57287"/>
        <dbReference type="ChEBI" id="CHEBI:57288"/>
        <dbReference type="ChEBI" id="CHEBI:141025"/>
    </reaction>
    <physiologicalReaction direction="left-to-right" evidence="4">
        <dbReference type="Rhea" id="RHEA:65341"/>
    </physiologicalReaction>
</comment>
<dbReference type="RefSeq" id="WP_169804798.1">
    <property type="nucleotide sequence ID" value="NZ_AOGK01000024.1"/>
</dbReference>
<organism evidence="6 7">
    <name type="scientific">Hydrogenophaga taeniospiralis CCUG 15921</name>
    <dbReference type="NCBI Taxonomy" id="1281780"/>
    <lineage>
        <taxon>Bacteria</taxon>
        <taxon>Pseudomonadati</taxon>
        <taxon>Pseudomonadota</taxon>
        <taxon>Betaproteobacteria</taxon>
        <taxon>Burkholderiales</taxon>
        <taxon>Comamonadaceae</taxon>
        <taxon>Hydrogenophaga</taxon>
    </lineage>
</organism>
<keyword evidence="1" id="KW-0808">Transferase</keyword>
<evidence type="ECO:0000256" key="3">
    <source>
        <dbReference type="ARBA" id="ARBA00023785"/>
    </source>
</evidence>
<protein>
    <submittedName>
        <fullName evidence="6">Peptidase C55</fullName>
    </submittedName>
</protein>
<dbReference type="AlphaFoldDB" id="A0A9X4NWU6"/>
<comment type="catalytic activity">
    <reaction evidence="5">
        <text>L-seryl-[protein] + acetyl-CoA = O-acetyl-L-seryl-[protein] + CoA</text>
        <dbReference type="Rhea" id="RHEA:59392"/>
        <dbReference type="Rhea" id="RHEA-COMP:9863"/>
        <dbReference type="Rhea" id="RHEA-COMP:15352"/>
        <dbReference type="ChEBI" id="CHEBI:29999"/>
        <dbReference type="ChEBI" id="CHEBI:57287"/>
        <dbReference type="ChEBI" id="CHEBI:57288"/>
        <dbReference type="ChEBI" id="CHEBI:141128"/>
    </reaction>
    <physiologicalReaction direction="left-to-right" evidence="5">
        <dbReference type="Rhea" id="RHEA:59393"/>
    </physiologicalReaction>
</comment>
<dbReference type="Pfam" id="PF03421">
    <property type="entry name" value="Acetyltransf_14"/>
    <property type="match status" value="1"/>
</dbReference>
<sequence length="278" mass="30473">MQLVRADIAALRQPSKPTLQADVSNVQAIVESENLRKPDLHLSYHASAASLVESLASRALGPSRQRAVFRVDNRPGGPHHAAVDIRREPDKPLTLIVVEPATMGHMAHLLSHDDFARLVKSTPGLEDTRIAVIDAEAQKSPADCVMFSMSHASKMHKEQATFDLWHQRLAQAQPLADPAHTKATLPEGAGVIDGSHMLPASFYKHAHSLSTLLDARPELGHEVVGRTSDSGAPETLMERKARLSFPRATDDGQRINNTSIEYKRHALLARTMETLADR</sequence>
<reference evidence="6" key="1">
    <citation type="submission" date="2013-01" db="EMBL/GenBank/DDBJ databases">
        <title>Genome draft of Hydrogenophaga taeniospiralis 2K1.</title>
        <authorList>
            <person name="Gomila M."/>
            <person name="Lalucat J."/>
        </authorList>
    </citation>
    <scope>NUCLEOTIDE SEQUENCE</scope>
    <source>
        <strain evidence="6">CCUG 15921</strain>
    </source>
</reference>
<name>A0A9X4NWU6_9BURK</name>
<evidence type="ECO:0000313" key="6">
    <source>
        <dbReference type="EMBL" id="MDG5977709.1"/>
    </source>
</evidence>
<dbReference type="GO" id="GO:0016746">
    <property type="term" value="F:acyltransferase activity"/>
    <property type="evidence" value="ECO:0007669"/>
    <property type="project" value="UniProtKB-KW"/>
</dbReference>
<evidence type="ECO:0000256" key="4">
    <source>
        <dbReference type="ARBA" id="ARBA00048364"/>
    </source>
</evidence>
<evidence type="ECO:0000256" key="5">
    <source>
        <dbReference type="ARBA" id="ARBA00048662"/>
    </source>
</evidence>
<keyword evidence="2" id="KW-0012">Acyltransferase</keyword>
<evidence type="ECO:0000313" key="7">
    <source>
        <dbReference type="Proteomes" id="UP001152876"/>
    </source>
</evidence>
<comment type="caution">
    <text evidence="6">The sequence shown here is derived from an EMBL/GenBank/DDBJ whole genome shotgun (WGS) entry which is preliminary data.</text>
</comment>
<dbReference type="InterPro" id="IPR005083">
    <property type="entry name" value="YopJ-like"/>
</dbReference>
<gene>
    <name evidence="6" type="ORF">H010_20816</name>
</gene>
<evidence type="ECO:0000256" key="1">
    <source>
        <dbReference type="ARBA" id="ARBA00022679"/>
    </source>
</evidence>
<proteinExistence type="inferred from homology"/>
<accession>A0A9X4NWU6</accession>
<keyword evidence="7" id="KW-1185">Reference proteome</keyword>
<evidence type="ECO:0000256" key="2">
    <source>
        <dbReference type="ARBA" id="ARBA00023315"/>
    </source>
</evidence>
<comment type="similarity">
    <text evidence="3">Belongs to the acetyltransferase YopJ family.</text>
</comment>
<dbReference type="EMBL" id="AOGK01000024">
    <property type="protein sequence ID" value="MDG5977709.1"/>
    <property type="molecule type" value="Genomic_DNA"/>
</dbReference>